<sequence>MTAEQSGIRYQPIRAPRSHGEVLVQPSPLNVEALLNENRARLAAAGGRSLGFGGLDLATLRSQARAEMLRIAREHVSSYRDISNVPDSKGPVIMTGHQPALYHPGVWFKNFLVDRIASRVQGVAINVIIDNDVAPAPSISALSGTPSEPRPTRIAYDQPGPRVAWEMTHVESMETLRSFAKRTAETIEPFVTHPLVTQFWPQVVQEVEAGQPLGMAFSVARNCLEESCGLQILDVPLSKLCQTEWFCRIMGFVFTNAKHYREIYNQSVQVYRNVHKIRSASHPVPDLEMDDNWVEVPFWVWTKENASRRRLWVSGSRSQVVLSDRAGWQIDLSCDQELPLHLQELTSQGICVRPRALMTTTILRLVASELFIHGIGGAKYDQVTDEINHRLLSLDPPAYVTATATAQLPIDVQPVSHDDLQAIDARLRDAEFNPDRAIDDALEKDPSWQLLLEQKSSLLTNVPKISEKAEWHRQLQEVNSKLRSQIAEPVARLRIEREQIAGQLHQKQLLTSREYSLLLFSKEGLRNLLLDLAEKEI</sequence>
<dbReference type="EMBL" id="PUIA01000026">
    <property type="protein sequence ID" value="PQO35733.1"/>
    <property type="molecule type" value="Genomic_DNA"/>
</dbReference>
<evidence type="ECO:0000313" key="1">
    <source>
        <dbReference type="EMBL" id="PQO35733.1"/>
    </source>
</evidence>
<comment type="caution">
    <text evidence="1">The sequence shown here is derived from an EMBL/GenBank/DDBJ whole genome shotgun (WGS) entry which is preliminary data.</text>
</comment>
<evidence type="ECO:0000313" key="2">
    <source>
        <dbReference type="Proteomes" id="UP000240009"/>
    </source>
</evidence>
<dbReference type="AlphaFoldDB" id="A0A2S8FUB3"/>
<name>A0A2S8FUB3_9BACT</name>
<proteinExistence type="predicted"/>
<reference evidence="1 2" key="1">
    <citation type="submission" date="2018-02" db="EMBL/GenBank/DDBJ databases">
        <title>Comparative genomes isolates from brazilian mangrove.</title>
        <authorList>
            <person name="Araujo J.E."/>
            <person name="Taketani R.G."/>
            <person name="Silva M.C.P."/>
            <person name="Loureco M.V."/>
            <person name="Andreote F.D."/>
        </authorList>
    </citation>
    <scope>NUCLEOTIDE SEQUENCE [LARGE SCALE GENOMIC DNA]</scope>
    <source>
        <strain evidence="1 2">HEX-2 MGV</strain>
    </source>
</reference>
<dbReference type="Proteomes" id="UP000240009">
    <property type="component" value="Unassembled WGS sequence"/>
</dbReference>
<protein>
    <submittedName>
        <fullName evidence="1">Uncharacterized protein</fullName>
    </submittedName>
</protein>
<gene>
    <name evidence="1" type="ORF">C5Y96_08745</name>
</gene>
<accession>A0A2S8FUB3</accession>
<organism evidence="1 2">
    <name type="scientific">Blastopirellula marina</name>
    <dbReference type="NCBI Taxonomy" id="124"/>
    <lineage>
        <taxon>Bacteria</taxon>
        <taxon>Pseudomonadati</taxon>
        <taxon>Planctomycetota</taxon>
        <taxon>Planctomycetia</taxon>
        <taxon>Pirellulales</taxon>
        <taxon>Pirellulaceae</taxon>
        <taxon>Blastopirellula</taxon>
    </lineage>
</organism>